<accession>A0AAD5PIQ6</accession>
<sequence>MSTSPLPTRNGESYTTNEYRIIKHVYKFLREDNFKHPYKKSYEQGTSYKVTGCCQIIAWECIRGQGPDKKKRGRPLKEINTEYEKALSAIVTTLHKDNKPASSVQIEKRLKLADNGKHTSSIRTVQRDLPQYIYTYGRHHTKNINHDSPAVVAS</sequence>
<reference evidence="1" key="2">
    <citation type="submission" date="2023-02" db="EMBL/GenBank/DDBJ databases">
        <authorList>
            <consortium name="DOE Joint Genome Institute"/>
            <person name="Mondo S.J."/>
            <person name="Chang Y."/>
            <person name="Wang Y."/>
            <person name="Ahrendt S."/>
            <person name="Andreopoulos W."/>
            <person name="Barry K."/>
            <person name="Beard J."/>
            <person name="Benny G.L."/>
            <person name="Blankenship S."/>
            <person name="Bonito G."/>
            <person name="Cuomo C."/>
            <person name="Desiro A."/>
            <person name="Gervers K.A."/>
            <person name="Hundley H."/>
            <person name="Kuo A."/>
            <person name="LaButti K."/>
            <person name="Lang B.F."/>
            <person name="Lipzen A."/>
            <person name="O'Donnell K."/>
            <person name="Pangilinan J."/>
            <person name="Reynolds N."/>
            <person name="Sandor L."/>
            <person name="Smith M.W."/>
            <person name="Tsang A."/>
            <person name="Grigoriev I.V."/>
            <person name="Stajich J.E."/>
            <person name="Spatafora J.W."/>
        </authorList>
    </citation>
    <scope>NUCLEOTIDE SEQUENCE</scope>
    <source>
        <strain evidence="1">RSA 2281</strain>
    </source>
</reference>
<evidence type="ECO:0000313" key="2">
    <source>
        <dbReference type="Proteomes" id="UP001209540"/>
    </source>
</evidence>
<gene>
    <name evidence="1" type="ORF">BDA99DRAFT_556092</name>
</gene>
<organism evidence="1 2">
    <name type="scientific">Phascolomyces articulosus</name>
    <dbReference type="NCBI Taxonomy" id="60185"/>
    <lineage>
        <taxon>Eukaryota</taxon>
        <taxon>Fungi</taxon>
        <taxon>Fungi incertae sedis</taxon>
        <taxon>Mucoromycota</taxon>
        <taxon>Mucoromycotina</taxon>
        <taxon>Mucoromycetes</taxon>
        <taxon>Mucorales</taxon>
        <taxon>Lichtheimiaceae</taxon>
        <taxon>Phascolomyces</taxon>
    </lineage>
</organism>
<proteinExistence type="predicted"/>
<dbReference type="AlphaFoldDB" id="A0AAD5PIQ6"/>
<protein>
    <submittedName>
        <fullName evidence="1">Uncharacterized protein</fullName>
    </submittedName>
</protein>
<comment type="caution">
    <text evidence="1">The sequence shown here is derived from an EMBL/GenBank/DDBJ whole genome shotgun (WGS) entry which is preliminary data.</text>
</comment>
<name>A0AAD5PIQ6_9FUNG</name>
<reference evidence="1" key="1">
    <citation type="journal article" date="2022" name="IScience">
        <title>Evolution of zygomycete secretomes and the origins of terrestrial fungal ecologies.</title>
        <authorList>
            <person name="Chang Y."/>
            <person name="Wang Y."/>
            <person name="Mondo S."/>
            <person name="Ahrendt S."/>
            <person name="Andreopoulos W."/>
            <person name="Barry K."/>
            <person name="Beard J."/>
            <person name="Benny G.L."/>
            <person name="Blankenship S."/>
            <person name="Bonito G."/>
            <person name="Cuomo C."/>
            <person name="Desiro A."/>
            <person name="Gervers K.A."/>
            <person name="Hundley H."/>
            <person name="Kuo A."/>
            <person name="LaButti K."/>
            <person name="Lang B.F."/>
            <person name="Lipzen A."/>
            <person name="O'Donnell K."/>
            <person name="Pangilinan J."/>
            <person name="Reynolds N."/>
            <person name="Sandor L."/>
            <person name="Smith M.E."/>
            <person name="Tsang A."/>
            <person name="Grigoriev I.V."/>
            <person name="Stajich J.E."/>
            <person name="Spatafora J.W."/>
        </authorList>
    </citation>
    <scope>NUCLEOTIDE SEQUENCE</scope>
    <source>
        <strain evidence="1">RSA 2281</strain>
    </source>
</reference>
<dbReference type="EMBL" id="JAIXMP010000004">
    <property type="protein sequence ID" value="KAI9274687.1"/>
    <property type="molecule type" value="Genomic_DNA"/>
</dbReference>
<evidence type="ECO:0000313" key="1">
    <source>
        <dbReference type="EMBL" id="KAI9274687.1"/>
    </source>
</evidence>
<dbReference type="Proteomes" id="UP001209540">
    <property type="component" value="Unassembled WGS sequence"/>
</dbReference>
<keyword evidence="2" id="KW-1185">Reference proteome</keyword>